<dbReference type="EMBL" id="CP036164">
    <property type="protein sequence ID" value="QBF46558.1"/>
    <property type="molecule type" value="Genomic_DNA"/>
</dbReference>
<protein>
    <submittedName>
        <fullName evidence="5">1-acyl-sn-glycerol-3-phosphate acyltransferase</fullName>
    </submittedName>
</protein>
<dbReference type="AlphaFoldDB" id="A0A4V0ZB29"/>
<feature type="domain" description="Phospholipid/glycerol acyltransferase" evidence="4">
    <location>
        <begin position="43"/>
        <end position="161"/>
    </location>
</feature>
<evidence type="ECO:0000313" key="6">
    <source>
        <dbReference type="Proteomes" id="UP000290408"/>
    </source>
</evidence>
<dbReference type="GO" id="GO:0003841">
    <property type="term" value="F:1-acylglycerol-3-phosphate O-acyltransferase activity"/>
    <property type="evidence" value="ECO:0007669"/>
    <property type="project" value="TreeGrafter"/>
</dbReference>
<reference evidence="5 6" key="1">
    <citation type="submission" date="2019-02" db="EMBL/GenBank/DDBJ databases">
        <title>Genomic data mining of an Antarctic deep-sea actinobacterium, Janibacterlimosus P3-3-X1.</title>
        <authorList>
            <person name="Liao L."/>
            <person name="Chen B."/>
        </authorList>
    </citation>
    <scope>NUCLEOTIDE SEQUENCE [LARGE SCALE GENOMIC DNA]</scope>
    <source>
        <strain evidence="5 6">P3-3-X1</strain>
    </source>
</reference>
<sequence length="253" mass="27841">MVVHRTPTPIMYRVVAGILRTGMRAVARYEVTGIEHVPTQGGFLLTPNHVSHVDPFPWAHVLYNHGHSPVFLAKGSLFETPVVGWVLRHAKQVRVDRETDRAREALPHAARALAAGECVVIYPEGSLTRDPDLWPMRGKTGAARLALQTGAPVIPVAQWGPQDLLPRYARRPRLSRHRTLMQIRFGVPVGLGDLTGPEAPETPVAVATATDRIMAAITHELEQLRGQRAPTTRFDPAAHGLRVTGNYRSGDDQ</sequence>
<keyword evidence="6" id="KW-1185">Reference proteome</keyword>
<dbReference type="GO" id="GO:0005886">
    <property type="term" value="C:plasma membrane"/>
    <property type="evidence" value="ECO:0007669"/>
    <property type="project" value="TreeGrafter"/>
</dbReference>
<keyword evidence="2 5" id="KW-0012">Acyltransferase</keyword>
<evidence type="ECO:0000259" key="4">
    <source>
        <dbReference type="SMART" id="SM00563"/>
    </source>
</evidence>
<gene>
    <name evidence="5" type="ORF">EXU32_10005</name>
</gene>
<dbReference type="SMART" id="SM00563">
    <property type="entry name" value="PlsC"/>
    <property type="match status" value="1"/>
</dbReference>
<evidence type="ECO:0000256" key="1">
    <source>
        <dbReference type="ARBA" id="ARBA00022679"/>
    </source>
</evidence>
<proteinExistence type="predicted"/>
<dbReference type="PANTHER" id="PTHR10434">
    <property type="entry name" value="1-ACYL-SN-GLYCEROL-3-PHOSPHATE ACYLTRANSFERASE"/>
    <property type="match status" value="1"/>
</dbReference>
<dbReference type="Proteomes" id="UP000290408">
    <property type="component" value="Chromosome"/>
</dbReference>
<dbReference type="OrthoDB" id="9806008at2"/>
<evidence type="ECO:0000256" key="3">
    <source>
        <dbReference type="SAM" id="MobiDB-lite"/>
    </source>
</evidence>
<dbReference type="Pfam" id="PF01553">
    <property type="entry name" value="Acyltransferase"/>
    <property type="match status" value="1"/>
</dbReference>
<dbReference type="KEGG" id="jli:EXU32_10005"/>
<dbReference type="CDD" id="cd07989">
    <property type="entry name" value="LPLAT_AGPAT-like"/>
    <property type="match status" value="1"/>
</dbReference>
<dbReference type="STRING" id="1216970.GCA_001570985_03095"/>
<name>A0A4V0ZB29_9MICO</name>
<dbReference type="GO" id="GO:0006654">
    <property type="term" value="P:phosphatidic acid biosynthetic process"/>
    <property type="evidence" value="ECO:0007669"/>
    <property type="project" value="TreeGrafter"/>
</dbReference>
<evidence type="ECO:0000313" key="5">
    <source>
        <dbReference type="EMBL" id="QBF46558.1"/>
    </source>
</evidence>
<dbReference type="RefSeq" id="WP_130629777.1">
    <property type="nucleotide sequence ID" value="NZ_CP036164.1"/>
</dbReference>
<organism evidence="5 6">
    <name type="scientific">Janibacter limosus</name>
    <dbReference type="NCBI Taxonomy" id="53458"/>
    <lineage>
        <taxon>Bacteria</taxon>
        <taxon>Bacillati</taxon>
        <taxon>Actinomycetota</taxon>
        <taxon>Actinomycetes</taxon>
        <taxon>Micrococcales</taxon>
        <taxon>Intrasporangiaceae</taxon>
        <taxon>Janibacter</taxon>
    </lineage>
</organism>
<dbReference type="SUPFAM" id="SSF69593">
    <property type="entry name" value="Glycerol-3-phosphate (1)-acyltransferase"/>
    <property type="match status" value="1"/>
</dbReference>
<accession>A0A4V0ZB29</accession>
<feature type="region of interest" description="Disordered" evidence="3">
    <location>
        <begin position="227"/>
        <end position="253"/>
    </location>
</feature>
<evidence type="ECO:0000256" key="2">
    <source>
        <dbReference type="ARBA" id="ARBA00023315"/>
    </source>
</evidence>
<keyword evidence="1 5" id="KW-0808">Transferase</keyword>
<dbReference type="PANTHER" id="PTHR10434:SF55">
    <property type="entry name" value="POSSIBLE ACYLTRANSFERASE"/>
    <property type="match status" value="1"/>
</dbReference>
<dbReference type="InterPro" id="IPR002123">
    <property type="entry name" value="Plipid/glycerol_acylTrfase"/>
</dbReference>